<organism evidence="13 14">
    <name type="scientific">Acanthosepion pharaonis</name>
    <name type="common">Pharaoh cuttlefish</name>
    <name type="synonym">Sepia pharaonis</name>
    <dbReference type="NCBI Taxonomy" id="158019"/>
    <lineage>
        <taxon>Eukaryota</taxon>
        <taxon>Metazoa</taxon>
        <taxon>Spiralia</taxon>
        <taxon>Lophotrochozoa</taxon>
        <taxon>Mollusca</taxon>
        <taxon>Cephalopoda</taxon>
        <taxon>Coleoidea</taxon>
        <taxon>Decapodiformes</taxon>
        <taxon>Sepiida</taxon>
        <taxon>Sepiina</taxon>
        <taxon>Sepiidae</taxon>
        <taxon>Acanthosepion</taxon>
    </lineage>
</organism>
<evidence type="ECO:0000256" key="2">
    <source>
        <dbReference type="ARBA" id="ARBA00004550"/>
    </source>
</evidence>
<dbReference type="SUPFAM" id="SSF47874">
    <property type="entry name" value="Annexin"/>
    <property type="match status" value="1"/>
</dbReference>
<dbReference type="AlphaFoldDB" id="A0A812BJ00"/>
<dbReference type="GO" id="GO:0005576">
    <property type="term" value="C:extracellular region"/>
    <property type="evidence" value="ECO:0007669"/>
    <property type="project" value="UniProtKB-SubCell"/>
</dbReference>
<feature type="compositionally biased region" description="Pro residues" evidence="12">
    <location>
        <begin position="191"/>
        <end position="213"/>
    </location>
</feature>
<comment type="similarity">
    <text evidence="3 11">Belongs to the annexin family.</text>
</comment>
<dbReference type="InterPro" id="IPR001464">
    <property type="entry name" value="Annexin"/>
</dbReference>
<feature type="compositionally biased region" description="Low complexity" evidence="12">
    <location>
        <begin position="179"/>
        <end position="190"/>
    </location>
</feature>
<dbReference type="GO" id="GO:0005737">
    <property type="term" value="C:cytoplasm"/>
    <property type="evidence" value="ECO:0007669"/>
    <property type="project" value="TreeGrafter"/>
</dbReference>
<evidence type="ECO:0000256" key="12">
    <source>
        <dbReference type="SAM" id="MobiDB-lite"/>
    </source>
</evidence>
<dbReference type="Proteomes" id="UP000597762">
    <property type="component" value="Unassembled WGS sequence"/>
</dbReference>
<sequence>MVVCHYHPRTPCGPFLFLTVDFMHGDSQVFMPDESILSKSANLFSAAAKVVTAAYIAFHLLGNMSYPYYGAGQNAPQNYPPNMGQQPNPSMGYPNFTGYDSTPNMQYSAQPSAGPGVIGFNIGMTNQGGYPNTQQGAYPPPAQQGAYPPPPQQGAYPPPAQQGSYPPPAQQGMYPPPQQQGAYPPTQRGMYPPPPQPGAYPPPPQQGSYPPVPGSSSPRPQHTAYPPQQQTVNPSQQEFYPASHQQQKGYFPSEQQTSHPIPSSRQNKPLKEEGTLKPYPGFNAETDAQILRKAMKGFGTDEKAIIDVLGSRSNEQRQDIVRMFKTIFGKDLIKELKSELSGNFETVVLGLLYTPSMYDATELKKAMQGLGTNEDVLIEIMCSRSNKEIMEISDCFKKITGKSLENWLKSETSGHFCRLLVSLSTAGRSENQNVDLQSAEQDAKKLYEAGEKQWGTNESQFNAILASRSLPQLKAVFDAYKHLYNRDIEQVIASEMSGDLLSGMLSVVKVVKSKPCYFAERLYTSMKGAGTNDSTLIRVIISRCEIDMKQIKQEFQKMYGKTLDAMVKGDCSGDYCRILLRLLGNESY</sequence>
<evidence type="ECO:0000256" key="9">
    <source>
        <dbReference type="ARBA" id="ARBA00060393"/>
    </source>
</evidence>
<evidence type="ECO:0000256" key="10">
    <source>
        <dbReference type="ARBA" id="ARBA00077076"/>
    </source>
</evidence>
<dbReference type="GO" id="GO:0005509">
    <property type="term" value="F:calcium ion binding"/>
    <property type="evidence" value="ECO:0007669"/>
    <property type="project" value="InterPro"/>
</dbReference>
<reference evidence="13" key="1">
    <citation type="submission" date="2021-01" db="EMBL/GenBank/DDBJ databases">
        <authorList>
            <person name="Li R."/>
            <person name="Bekaert M."/>
        </authorList>
    </citation>
    <scope>NUCLEOTIDE SEQUENCE</scope>
    <source>
        <strain evidence="13">Farmed</strain>
    </source>
</reference>
<comment type="caution">
    <text evidence="13">The sequence shown here is derived from an EMBL/GenBank/DDBJ whole genome shotgun (WGS) entry which is preliminary data.</text>
</comment>
<evidence type="ECO:0000256" key="3">
    <source>
        <dbReference type="ARBA" id="ARBA00007831"/>
    </source>
</evidence>
<protein>
    <recommendedName>
        <fullName evidence="10 11">Annexin</fullName>
    </recommendedName>
</protein>
<evidence type="ECO:0000256" key="8">
    <source>
        <dbReference type="ARBA" id="ARBA00059330"/>
    </source>
</evidence>
<dbReference type="PROSITE" id="PS51897">
    <property type="entry name" value="ANNEXIN_2"/>
    <property type="match status" value="4"/>
</dbReference>
<comment type="subcellular location">
    <subcellularLocation>
        <location evidence="1">Host cell</location>
    </subcellularLocation>
    <subcellularLocation>
        <location evidence="2">Secreted</location>
        <location evidence="2">Extracellular exosome</location>
    </subcellularLocation>
    <subcellularLocation>
        <location evidence="9">Tegument</location>
    </subcellularLocation>
</comment>
<keyword evidence="4 11" id="KW-0677">Repeat</keyword>
<dbReference type="EMBL" id="CAHIKZ030000628">
    <property type="protein sequence ID" value="CAE1230049.1"/>
    <property type="molecule type" value="Genomic_DNA"/>
</dbReference>
<proteinExistence type="inferred from homology"/>
<dbReference type="Pfam" id="PF00191">
    <property type="entry name" value="Annexin"/>
    <property type="match status" value="4"/>
</dbReference>
<evidence type="ECO:0000256" key="4">
    <source>
        <dbReference type="ARBA" id="ARBA00022737"/>
    </source>
</evidence>
<feature type="compositionally biased region" description="Pro residues" evidence="12">
    <location>
        <begin position="138"/>
        <end position="178"/>
    </location>
</feature>
<dbReference type="PRINTS" id="PR00196">
    <property type="entry name" value="ANNEXIN"/>
</dbReference>
<dbReference type="FunFam" id="1.10.220.10:FF:000004">
    <property type="entry name" value="Annexin"/>
    <property type="match status" value="1"/>
</dbReference>
<evidence type="ECO:0000313" key="14">
    <source>
        <dbReference type="Proteomes" id="UP000597762"/>
    </source>
</evidence>
<dbReference type="GO" id="GO:0001786">
    <property type="term" value="F:phosphatidylserine binding"/>
    <property type="evidence" value="ECO:0007669"/>
    <property type="project" value="TreeGrafter"/>
</dbReference>
<keyword evidence="14" id="KW-1185">Reference proteome</keyword>
<dbReference type="OrthoDB" id="37886at2759"/>
<dbReference type="GO" id="GO:0012506">
    <property type="term" value="C:vesicle membrane"/>
    <property type="evidence" value="ECO:0007669"/>
    <property type="project" value="TreeGrafter"/>
</dbReference>
<dbReference type="SMART" id="SM00335">
    <property type="entry name" value="ANX"/>
    <property type="match status" value="4"/>
</dbReference>
<dbReference type="InterPro" id="IPR037104">
    <property type="entry name" value="Annexin_sf"/>
</dbReference>
<evidence type="ECO:0000313" key="13">
    <source>
        <dbReference type="EMBL" id="CAE1230049.1"/>
    </source>
</evidence>
<dbReference type="PANTHER" id="PTHR10502">
    <property type="entry name" value="ANNEXIN"/>
    <property type="match status" value="1"/>
</dbReference>
<dbReference type="FunFam" id="1.10.220.10:FF:000001">
    <property type="entry name" value="Annexin"/>
    <property type="match status" value="1"/>
</dbReference>
<comment type="function">
    <text evidence="8">Involved in reproduction of the worm. Involved in host-parasite interaction. Delivered into the host cell by means of parasite exosomes. Binds to acidic phospholipid membranes in a calcium-dependent manner in vitro. Causes aggregation of liposomes in the presence of calcium, but not in its absence. Likely to promote membrane fusion. May provide structural integrity within the tegument.</text>
</comment>
<comment type="domain">
    <text evidence="11">A pair of annexin repeats may form one binding site for calcium and phospholipid.</text>
</comment>
<evidence type="ECO:0000256" key="11">
    <source>
        <dbReference type="RuleBase" id="RU003540"/>
    </source>
</evidence>
<dbReference type="InterPro" id="IPR018252">
    <property type="entry name" value="Annexin_repeat_CS"/>
</dbReference>
<evidence type="ECO:0000256" key="5">
    <source>
        <dbReference type="ARBA" id="ARBA00022837"/>
    </source>
</evidence>
<keyword evidence="6 11" id="KW-0041">Annexin</keyword>
<dbReference type="InterPro" id="IPR018502">
    <property type="entry name" value="Annexin_repeat"/>
</dbReference>
<dbReference type="FunFam" id="1.10.220.10:FF:000002">
    <property type="entry name" value="Annexin"/>
    <property type="match status" value="1"/>
</dbReference>
<name>A0A812BJ00_ACAPH</name>
<feature type="region of interest" description="Disordered" evidence="12">
    <location>
        <begin position="125"/>
        <end position="282"/>
    </location>
</feature>
<dbReference type="GO" id="GO:0005544">
    <property type="term" value="F:calcium-dependent phospholipid binding"/>
    <property type="evidence" value="ECO:0007669"/>
    <property type="project" value="UniProtKB-KW"/>
</dbReference>
<gene>
    <name evidence="13" type="ORF">SPHA_17558</name>
</gene>
<keyword evidence="5 11" id="KW-0106">Calcium</keyword>
<evidence type="ECO:0000256" key="1">
    <source>
        <dbReference type="ARBA" id="ARBA00004340"/>
    </source>
</evidence>
<dbReference type="GO" id="GO:0043657">
    <property type="term" value="C:host cell"/>
    <property type="evidence" value="ECO:0007669"/>
    <property type="project" value="UniProtKB-SubCell"/>
</dbReference>
<dbReference type="FunFam" id="1.10.220.10:FF:000003">
    <property type="entry name" value="Annexin"/>
    <property type="match status" value="1"/>
</dbReference>
<dbReference type="PANTHER" id="PTHR10502:SF102">
    <property type="entry name" value="ANNEXIN B11"/>
    <property type="match status" value="1"/>
</dbReference>
<dbReference type="GO" id="GO:0005886">
    <property type="term" value="C:plasma membrane"/>
    <property type="evidence" value="ECO:0007669"/>
    <property type="project" value="TreeGrafter"/>
</dbReference>
<feature type="compositionally biased region" description="Polar residues" evidence="12">
    <location>
        <begin position="226"/>
        <end position="267"/>
    </location>
</feature>
<dbReference type="GO" id="GO:0005634">
    <property type="term" value="C:nucleus"/>
    <property type="evidence" value="ECO:0007669"/>
    <property type="project" value="TreeGrafter"/>
</dbReference>
<dbReference type="PROSITE" id="PS00223">
    <property type="entry name" value="ANNEXIN_1"/>
    <property type="match status" value="3"/>
</dbReference>
<keyword evidence="7 11" id="KW-0111">Calcium/phospholipid-binding</keyword>
<accession>A0A812BJ00</accession>
<evidence type="ECO:0000256" key="7">
    <source>
        <dbReference type="ARBA" id="ARBA00023302"/>
    </source>
</evidence>
<dbReference type="Gene3D" id="1.10.220.10">
    <property type="entry name" value="Annexin"/>
    <property type="match status" value="4"/>
</dbReference>
<evidence type="ECO:0000256" key="6">
    <source>
        <dbReference type="ARBA" id="ARBA00023216"/>
    </source>
</evidence>